<comment type="caution">
    <text evidence="1">The sequence shown here is derived from an EMBL/GenBank/DDBJ whole genome shotgun (WGS) entry which is preliminary data.</text>
</comment>
<dbReference type="EMBL" id="JADGJD010000559">
    <property type="protein sequence ID" value="KAJ3050057.1"/>
    <property type="molecule type" value="Genomic_DNA"/>
</dbReference>
<gene>
    <name evidence="1" type="ORF">HK097_008949</name>
</gene>
<keyword evidence="2" id="KW-1185">Reference proteome</keyword>
<dbReference type="Proteomes" id="UP001212841">
    <property type="component" value="Unassembled WGS sequence"/>
</dbReference>
<protein>
    <submittedName>
        <fullName evidence="1">Uncharacterized protein</fullName>
    </submittedName>
</protein>
<reference evidence="1" key="1">
    <citation type="submission" date="2020-05" db="EMBL/GenBank/DDBJ databases">
        <title>Phylogenomic resolution of chytrid fungi.</title>
        <authorList>
            <person name="Stajich J.E."/>
            <person name="Amses K."/>
            <person name="Simmons R."/>
            <person name="Seto K."/>
            <person name="Myers J."/>
            <person name="Bonds A."/>
            <person name="Quandt C.A."/>
            <person name="Barry K."/>
            <person name="Liu P."/>
            <person name="Grigoriev I."/>
            <person name="Longcore J.E."/>
            <person name="James T.Y."/>
        </authorList>
    </citation>
    <scope>NUCLEOTIDE SEQUENCE</scope>
    <source>
        <strain evidence="1">JEL0318</strain>
    </source>
</reference>
<sequence length="342" mass="38256">MVDQSEIPSTKPACFVIELCQQVLATSFRTSYQLDAPSPEKRLLRNQQVKKLIATWGTCDLWLKLFPGEGGPGEDTDNVLPSVNWVSSKVEMTIEEIAALESMETWGKNTKCQFGGAFDEEAALLEHATESLKRITPLEMDRNIELPETSGFIYFILTRVSTLRSLYLAQDLMIPVSFPRLENPHFELWGNANPFLELANLKHLRIYGVKELALVAPLTTDLRILEGHIVCVDSAAIDAFHAALKLLPAVQVLAIMCDTFFGRDRPVPMHLDFYRSKGRTLTGLFSDAHVADVSIMECVAFHCEQLTHLAVSFPPDTSQSLIRAEELKILVHRCPKLEGGFV</sequence>
<evidence type="ECO:0000313" key="2">
    <source>
        <dbReference type="Proteomes" id="UP001212841"/>
    </source>
</evidence>
<proteinExistence type="predicted"/>
<dbReference type="AlphaFoldDB" id="A0AAD5SCB4"/>
<accession>A0AAD5SCB4</accession>
<organism evidence="1 2">
    <name type="scientific">Rhizophlyctis rosea</name>
    <dbReference type="NCBI Taxonomy" id="64517"/>
    <lineage>
        <taxon>Eukaryota</taxon>
        <taxon>Fungi</taxon>
        <taxon>Fungi incertae sedis</taxon>
        <taxon>Chytridiomycota</taxon>
        <taxon>Chytridiomycota incertae sedis</taxon>
        <taxon>Chytridiomycetes</taxon>
        <taxon>Rhizophlyctidales</taxon>
        <taxon>Rhizophlyctidaceae</taxon>
        <taxon>Rhizophlyctis</taxon>
    </lineage>
</organism>
<name>A0AAD5SCB4_9FUNG</name>
<evidence type="ECO:0000313" key="1">
    <source>
        <dbReference type="EMBL" id="KAJ3050057.1"/>
    </source>
</evidence>